<evidence type="ECO:0000313" key="6">
    <source>
        <dbReference type="WBParaSite" id="TREG1_55590.1"/>
    </source>
</evidence>
<organism evidence="5 6">
    <name type="scientific">Trichobilharzia regenti</name>
    <name type="common">Nasal bird schistosome</name>
    <dbReference type="NCBI Taxonomy" id="157069"/>
    <lineage>
        <taxon>Eukaryota</taxon>
        <taxon>Metazoa</taxon>
        <taxon>Spiralia</taxon>
        <taxon>Lophotrochozoa</taxon>
        <taxon>Platyhelminthes</taxon>
        <taxon>Trematoda</taxon>
        <taxon>Digenea</taxon>
        <taxon>Strigeidida</taxon>
        <taxon>Schistosomatoidea</taxon>
        <taxon>Schistosomatidae</taxon>
        <taxon>Trichobilharzia</taxon>
    </lineage>
</organism>
<dbReference type="Proteomes" id="UP000050795">
    <property type="component" value="Unassembled WGS sequence"/>
</dbReference>
<dbReference type="AlphaFoldDB" id="A0AA85K168"/>
<evidence type="ECO:0000259" key="4">
    <source>
        <dbReference type="Pfam" id="PF03372"/>
    </source>
</evidence>
<proteinExistence type="inferred from homology"/>
<name>A0AA85K168_TRIRE</name>
<evidence type="ECO:0000256" key="3">
    <source>
        <dbReference type="ARBA" id="ARBA00023807"/>
    </source>
</evidence>
<evidence type="ECO:0000313" key="5">
    <source>
        <dbReference type="Proteomes" id="UP000050795"/>
    </source>
</evidence>
<evidence type="ECO:0000256" key="2">
    <source>
        <dbReference type="ARBA" id="ARBA00022801"/>
    </source>
</evidence>
<dbReference type="WBParaSite" id="TREG1_55590.1">
    <property type="protein sequence ID" value="TREG1_55590.1"/>
    <property type="gene ID" value="TREG1_55590"/>
</dbReference>
<reference evidence="6" key="2">
    <citation type="submission" date="2023-11" db="UniProtKB">
        <authorList>
            <consortium name="WormBaseParasite"/>
        </authorList>
    </citation>
    <scope>IDENTIFICATION</scope>
</reference>
<dbReference type="PANTHER" id="PTHR12121">
    <property type="entry name" value="CARBON CATABOLITE REPRESSOR PROTEIN 4"/>
    <property type="match status" value="1"/>
</dbReference>
<sequence length="336" mass="39163">MSHSETDEKSLSRNFIQLKEYNENDLKVRIMQWNMLAQGFIPLDEFVYCPSKFLSLERRCKKITDEILHYKPDIICLQEADIITHIIDQLNRNNAKVTYSYYFLPKRFSPCLFIEHNQGPDGLAVIYRTDFYELLKSEEIPLDDNNSRYALFCHFKHKSVGGMQKRYPDIYIICVHLKAKESCSEIRYQQGKKLMDYLLSFIERMSFNSVSNINSPIFVCGDFNAEPDEPVIKLLQNFSSSACNTPYRLTSAYNTACNGKEPEFTTWKIRKSERITKLTEVCHTIDYIWYCDRLCNLLGVWSIPSKDEIGQHGLPTTIFPSDHLNLIADFSLPSCQ</sequence>
<dbReference type="Gene3D" id="3.60.10.10">
    <property type="entry name" value="Endonuclease/exonuclease/phosphatase"/>
    <property type="match status" value="1"/>
</dbReference>
<dbReference type="InterPro" id="IPR036691">
    <property type="entry name" value="Endo/exonu/phosph_ase_sf"/>
</dbReference>
<dbReference type="InterPro" id="IPR050410">
    <property type="entry name" value="CCR4/nocturin_mRNA_transcr"/>
</dbReference>
<dbReference type="SUPFAM" id="SSF56219">
    <property type="entry name" value="DNase I-like"/>
    <property type="match status" value="1"/>
</dbReference>
<reference evidence="5" key="1">
    <citation type="submission" date="2022-06" db="EMBL/GenBank/DDBJ databases">
        <authorList>
            <person name="Berger JAMES D."/>
            <person name="Berger JAMES D."/>
        </authorList>
    </citation>
    <scope>NUCLEOTIDE SEQUENCE [LARGE SCALE GENOMIC DNA]</scope>
</reference>
<dbReference type="Pfam" id="PF03372">
    <property type="entry name" value="Exo_endo_phos"/>
    <property type="match status" value="2"/>
</dbReference>
<dbReference type="PANTHER" id="PTHR12121:SF45">
    <property type="entry name" value="NOCTURNIN"/>
    <property type="match status" value="1"/>
</dbReference>
<dbReference type="InterPro" id="IPR005135">
    <property type="entry name" value="Endo/exonuclease/phosphatase"/>
</dbReference>
<feature type="domain" description="Endonuclease/exonuclease/phosphatase" evidence="4">
    <location>
        <begin position="31"/>
        <end position="151"/>
    </location>
</feature>
<evidence type="ECO:0000256" key="1">
    <source>
        <dbReference type="ARBA" id="ARBA00010774"/>
    </source>
</evidence>
<dbReference type="GO" id="GO:0000175">
    <property type="term" value="F:3'-5'-RNA exonuclease activity"/>
    <property type="evidence" value="ECO:0007669"/>
    <property type="project" value="TreeGrafter"/>
</dbReference>
<accession>A0AA85K168</accession>
<feature type="domain" description="Endonuclease/exonuclease/phosphatase" evidence="4">
    <location>
        <begin position="213"/>
        <end position="323"/>
    </location>
</feature>
<protein>
    <recommendedName>
        <fullName evidence="3">Nocturnin</fullName>
    </recommendedName>
</protein>
<comment type="similarity">
    <text evidence="1">Belongs to the CCR4/nocturin family.</text>
</comment>
<keyword evidence="2" id="KW-0378">Hydrolase</keyword>
<dbReference type="GO" id="GO:0006139">
    <property type="term" value="P:nucleobase-containing compound metabolic process"/>
    <property type="evidence" value="ECO:0007669"/>
    <property type="project" value="UniProtKB-ARBA"/>
</dbReference>
<keyword evidence="5" id="KW-1185">Reference proteome</keyword>